<dbReference type="Proteomes" id="UP000515908">
    <property type="component" value="Chromosome 08"/>
</dbReference>
<feature type="domain" description="Co-chaperone HscB C-terminal oligomerisation" evidence="2">
    <location>
        <begin position="1"/>
        <end position="77"/>
    </location>
</feature>
<dbReference type="VEuPathDB" id="TriTrypDB:ADEAN_000483800"/>
<accession>A0A7G2CC24</accession>
<organism evidence="3 4">
    <name type="scientific">Angomonas deanei</name>
    <dbReference type="NCBI Taxonomy" id="59799"/>
    <lineage>
        <taxon>Eukaryota</taxon>
        <taxon>Discoba</taxon>
        <taxon>Euglenozoa</taxon>
        <taxon>Kinetoplastea</taxon>
        <taxon>Metakinetoplastina</taxon>
        <taxon>Trypanosomatida</taxon>
        <taxon>Trypanosomatidae</taxon>
        <taxon>Strigomonadinae</taxon>
        <taxon>Angomonas</taxon>
    </lineage>
</organism>
<dbReference type="GO" id="GO:0051259">
    <property type="term" value="P:protein complex oligomerization"/>
    <property type="evidence" value="ECO:0007669"/>
    <property type="project" value="InterPro"/>
</dbReference>
<proteinExistence type="predicted"/>
<dbReference type="SUPFAM" id="SSF47144">
    <property type="entry name" value="HSC20 (HSCB), C-terminal oligomerisation domain"/>
    <property type="match status" value="1"/>
</dbReference>
<evidence type="ECO:0000313" key="4">
    <source>
        <dbReference type="Proteomes" id="UP000515908"/>
    </source>
</evidence>
<dbReference type="Pfam" id="PF07743">
    <property type="entry name" value="HSCB_C"/>
    <property type="match status" value="1"/>
</dbReference>
<evidence type="ECO:0000259" key="2">
    <source>
        <dbReference type="Pfam" id="PF07743"/>
    </source>
</evidence>
<reference evidence="3 4" key="1">
    <citation type="submission" date="2020-08" db="EMBL/GenBank/DDBJ databases">
        <authorList>
            <person name="Newling K."/>
            <person name="Davey J."/>
            <person name="Forrester S."/>
        </authorList>
    </citation>
    <scope>NUCLEOTIDE SEQUENCE [LARGE SCALE GENOMIC DNA]</scope>
    <source>
        <strain evidence="4">Crithidia deanei Carvalho (ATCC PRA-265)</strain>
    </source>
</reference>
<dbReference type="EMBL" id="LR877152">
    <property type="protein sequence ID" value="CAD2217360.1"/>
    <property type="molecule type" value="Genomic_DNA"/>
</dbReference>
<dbReference type="InterPro" id="IPR009073">
    <property type="entry name" value="HscB_oligo_C"/>
</dbReference>
<sequence>MSEDFLMEVMSMNELIFAGDREDEQTRHRMIILKADLEERSAEYFERATGHWQKGQLDEFHFTVGEWTYLYNALRHLKDRL</sequence>
<dbReference type="OrthoDB" id="277802at2759"/>
<dbReference type="InterPro" id="IPR036386">
    <property type="entry name" value="HscB_C_sf"/>
</dbReference>
<keyword evidence="1" id="KW-0143">Chaperone</keyword>
<protein>
    <submittedName>
        <fullName evidence="3">HSCB C-terminal oligomerisation domain containing protein, putative</fullName>
    </submittedName>
</protein>
<evidence type="ECO:0000256" key="1">
    <source>
        <dbReference type="ARBA" id="ARBA00023186"/>
    </source>
</evidence>
<evidence type="ECO:0000313" key="3">
    <source>
        <dbReference type="EMBL" id="CAD2217360.1"/>
    </source>
</evidence>
<name>A0A7G2CC24_9TRYP</name>
<gene>
    <name evidence="3" type="ORF">ADEAN_000483800</name>
</gene>
<dbReference type="AlphaFoldDB" id="A0A7G2CC24"/>
<dbReference type="Gene3D" id="1.20.1280.20">
    <property type="entry name" value="HscB, C-terminal domain"/>
    <property type="match status" value="1"/>
</dbReference>
<keyword evidence="4" id="KW-1185">Reference proteome</keyword>